<evidence type="ECO:0000313" key="2">
    <source>
        <dbReference type="EMBL" id="KAF6026269.1"/>
    </source>
</evidence>
<name>A0A7J7JIX1_BUGNE</name>
<comment type="caution">
    <text evidence="2">The sequence shown here is derived from an EMBL/GenBank/DDBJ whole genome shotgun (WGS) entry which is preliminary data.</text>
</comment>
<feature type="compositionally biased region" description="Basic and acidic residues" evidence="1">
    <location>
        <begin position="61"/>
        <end position="70"/>
    </location>
</feature>
<sequence>MLRAHGLSLRSCSTRMEGNNPALVSEEAAHSDVEDNSGSKHQTEVNDNTSIAASDNSCDSRGSDTNHRVDSNIPDTNSLENNDSNCKDNEDKKTKKNNSYTRKQKIILISAFIGQFFSNACASLPAPFLPKLNEQHNINSDLTVGYSGYSLWYSYLCAPYLADC</sequence>
<keyword evidence="3" id="KW-1185">Reference proteome</keyword>
<dbReference type="OrthoDB" id="446368at2759"/>
<evidence type="ECO:0000256" key="1">
    <source>
        <dbReference type="SAM" id="MobiDB-lite"/>
    </source>
</evidence>
<feature type="compositionally biased region" description="Polar residues" evidence="1">
    <location>
        <begin position="45"/>
        <end position="60"/>
    </location>
</feature>
<reference evidence="2" key="1">
    <citation type="submission" date="2020-06" db="EMBL/GenBank/DDBJ databases">
        <title>Draft genome of Bugula neritina, a colonial animal packing powerful symbionts and potential medicines.</title>
        <authorList>
            <person name="Rayko M."/>
        </authorList>
    </citation>
    <scope>NUCLEOTIDE SEQUENCE [LARGE SCALE GENOMIC DNA]</scope>
    <source>
        <strain evidence="2">Kwan_BN1</strain>
    </source>
</reference>
<evidence type="ECO:0000313" key="3">
    <source>
        <dbReference type="Proteomes" id="UP000593567"/>
    </source>
</evidence>
<protein>
    <submittedName>
        <fullName evidence="2">Uncharacterized protein</fullName>
    </submittedName>
</protein>
<gene>
    <name evidence="2" type="ORF">EB796_015423</name>
</gene>
<feature type="compositionally biased region" description="Polar residues" evidence="1">
    <location>
        <begin position="73"/>
        <end position="84"/>
    </location>
</feature>
<dbReference type="EMBL" id="VXIV02002312">
    <property type="protein sequence ID" value="KAF6026269.1"/>
    <property type="molecule type" value="Genomic_DNA"/>
</dbReference>
<dbReference type="AlphaFoldDB" id="A0A7J7JIX1"/>
<dbReference type="Proteomes" id="UP000593567">
    <property type="component" value="Unassembled WGS sequence"/>
</dbReference>
<organism evidence="2 3">
    <name type="scientific">Bugula neritina</name>
    <name type="common">Brown bryozoan</name>
    <name type="synonym">Sertularia neritina</name>
    <dbReference type="NCBI Taxonomy" id="10212"/>
    <lineage>
        <taxon>Eukaryota</taxon>
        <taxon>Metazoa</taxon>
        <taxon>Spiralia</taxon>
        <taxon>Lophotrochozoa</taxon>
        <taxon>Bryozoa</taxon>
        <taxon>Gymnolaemata</taxon>
        <taxon>Cheilostomatida</taxon>
        <taxon>Flustrina</taxon>
        <taxon>Buguloidea</taxon>
        <taxon>Bugulidae</taxon>
        <taxon>Bugula</taxon>
    </lineage>
</organism>
<feature type="compositionally biased region" description="Basic and acidic residues" evidence="1">
    <location>
        <begin position="27"/>
        <end position="44"/>
    </location>
</feature>
<proteinExistence type="predicted"/>
<accession>A0A7J7JIX1</accession>
<feature type="region of interest" description="Disordered" evidence="1">
    <location>
        <begin position="24"/>
        <end position="97"/>
    </location>
</feature>